<dbReference type="EMBL" id="GBXM01080247">
    <property type="protein sequence ID" value="JAH28330.1"/>
    <property type="molecule type" value="Transcribed_RNA"/>
</dbReference>
<accession>A0A0E9RIR3</accession>
<evidence type="ECO:0000313" key="1">
    <source>
        <dbReference type="EMBL" id="JAH28330.1"/>
    </source>
</evidence>
<dbReference type="AlphaFoldDB" id="A0A0E9RIR3"/>
<sequence length="87" mass="9767">MKDVPYIKRTLRRYCPDLLISSKTNVENNVKVATLLAGQNKISTDNLVSYLDITCLYQCTKGSAKTHCKLHSLLTLSKQDKPGHLDC</sequence>
<reference evidence="1" key="2">
    <citation type="journal article" date="2015" name="Fish Shellfish Immunol.">
        <title>Early steps in the European eel (Anguilla anguilla)-Vibrio vulnificus interaction in the gills: Role of the RtxA13 toxin.</title>
        <authorList>
            <person name="Callol A."/>
            <person name="Pajuelo D."/>
            <person name="Ebbesson L."/>
            <person name="Teles M."/>
            <person name="MacKenzie S."/>
            <person name="Amaro C."/>
        </authorList>
    </citation>
    <scope>NUCLEOTIDE SEQUENCE</scope>
</reference>
<name>A0A0E9RIR3_ANGAN</name>
<protein>
    <submittedName>
        <fullName evidence="1">Uncharacterized protein</fullName>
    </submittedName>
</protein>
<organism evidence="1">
    <name type="scientific">Anguilla anguilla</name>
    <name type="common">European freshwater eel</name>
    <name type="synonym">Muraena anguilla</name>
    <dbReference type="NCBI Taxonomy" id="7936"/>
    <lineage>
        <taxon>Eukaryota</taxon>
        <taxon>Metazoa</taxon>
        <taxon>Chordata</taxon>
        <taxon>Craniata</taxon>
        <taxon>Vertebrata</taxon>
        <taxon>Euteleostomi</taxon>
        <taxon>Actinopterygii</taxon>
        <taxon>Neopterygii</taxon>
        <taxon>Teleostei</taxon>
        <taxon>Anguilliformes</taxon>
        <taxon>Anguillidae</taxon>
        <taxon>Anguilla</taxon>
    </lineage>
</organism>
<proteinExistence type="predicted"/>
<reference evidence="1" key="1">
    <citation type="submission" date="2014-11" db="EMBL/GenBank/DDBJ databases">
        <authorList>
            <person name="Amaro Gonzalez C."/>
        </authorList>
    </citation>
    <scope>NUCLEOTIDE SEQUENCE</scope>
</reference>